<dbReference type="InterPro" id="IPR027417">
    <property type="entry name" value="P-loop_NTPase"/>
</dbReference>
<proteinExistence type="predicted"/>
<dbReference type="RefSeq" id="WP_162663773.1">
    <property type="nucleotide sequence ID" value="NZ_CP048020.1"/>
</dbReference>
<dbReference type="InterPro" id="IPR003593">
    <property type="entry name" value="AAA+_ATPase"/>
</dbReference>
<dbReference type="SMART" id="SM00382">
    <property type="entry name" value="AAA"/>
    <property type="match status" value="1"/>
</dbReference>
<accession>A0A6P1Y162</accession>
<dbReference type="AlphaFoldDB" id="A0A6P1Y162"/>
<organism evidence="2 3">
    <name type="scientific">Treponema vincentii</name>
    <dbReference type="NCBI Taxonomy" id="69710"/>
    <lineage>
        <taxon>Bacteria</taxon>
        <taxon>Pseudomonadati</taxon>
        <taxon>Spirochaetota</taxon>
        <taxon>Spirochaetia</taxon>
        <taxon>Spirochaetales</taxon>
        <taxon>Treponemataceae</taxon>
        <taxon>Treponema</taxon>
    </lineage>
</organism>
<reference evidence="2 3" key="1">
    <citation type="submission" date="2020-01" db="EMBL/GenBank/DDBJ databases">
        <title>Complete genome sequence of a human oral phylogroup 1 Treponema sp. strain ATCC 700766, originally isolated from periodontitis dental plaque.</title>
        <authorList>
            <person name="Chan Y."/>
            <person name="Huo Y.-B."/>
            <person name="Yu X.-L."/>
            <person name="Zeng H."/>
            <person name="Leung W.-K."/>
            <person name="Watt R.M."/>
        </authorList>
    </citation>
    <scope>NUCLEOTIDE SEQUENCE [LARGE SCALE GENOMIC DNA]</scope>
    <source>
        <strain evidence="2 3">OMZ 804</strain>
    </source>
</reference>
<dbReference type="Proteomes" id="UP000464374">
    <property type="component" value="Chromosome"/>
</dbReference>
<protein>
    <recommendedName>
        <fullName evidence="1">AAA+ ATPase domain-containing protein</fullName>
    </recommendedName>
</protein>
<feature type="domain" description="AAA+ ATPase" evidence="1">
    <location>
        <begin position="13"/>
        <end position="153"/>
    </location>
</feature>
<gene>
    <name evidence="2" type="ORF">GWP43_08340</name>
</gene>
<sequence length="292" mass="33483">MRFFDRFFRWVKRPQIYALVGGNGTGKSFRARLVAQKYGIDLIIDDGLVIRGDKILAGHSAKREKTFLAAVKTAVFDDKQHRDEAAKVLHQLSRKKVLILGTSDKMVNKIATRLQIPPPQKIIRIEDIATREEIETAIRSRRVEGKHVIPVPSVEVKRNYPQIFYDKIRLLFRNANIGHLKEEETLFEKSVVRPEFSKVYPAQVSDDALKEMVIQYAAQYDSAVNIKKITVQTEDNGYRVIMMVDMPADPDLAGRILALKDFIIKNIERYSGIFIEDLNIVLNQMIDIQTEA</sequence>
<dbReference type="SUPFAM" id="SSF52540">
    <property type="entry name" value="P-loop containing nucleoside triphosphate hydrolases"/>
    <property type="match status" value="1"/>
</dbReference>
<evidence type="ECO:0000313" key="3">
    <source>
        <dbReference type="Proteomes" id="UP000464374"/>
    </source>
</evidence>
<evidence type="ECO:0000259" key="1">
    <source>
        <dbReference type="SMART" id="SM00382"/>
    </source>
</evidence>
<dbReference type="EMBL" id="CP048020">
    <property type="protein sequence ID" value="QHX43451.1"/>
    <property type="molecule type" value="Genomic_DNA"/>
</dbReference>
<dbReference type="KEGG" id="trz:GWP43_08340"/>
<name>A0A6P1Y162_9SPIR</name>
<evidence type="ECO:0000313" key="2">
    <source>
        <dbReference type="EMBL" id="QHX43451.1"/>
    </source>
</evidence>